<organism evidence="3 4">
    <name type="scientific">Oerskovia turbata</name>
    <dbReference type="NCBI Taxonomy" id="1713"/>
    <lineage>
        <taxon>Bacteria</taxon>
        <taxon>Bacillati</taxon>
        <taxon>Actinomycetota</taxon>
        <taxon>Actinomycetes</taxon>
        <taxon>Micrococcales</taxon>
        <taxon>Cellulomonadaceae</taxon>
        <taxon>Oerskovia</taxon>
    </lineage>
</organism>
<reference evidence="4 5" key="1">
    <citation type="submission" date="2019-01" db="EMBL/GenBank/DDBJ databases">
        <title>Oerskovia turbata Genome sequencing and assembly.</title>
        <authorList>
            <person name="Dou T."/>
        </authorList>
    </citation>
    <scope>NUCLEOTIDE SEQUENCE [LARGE SCALE GENOMIC DNA]</scope>
    <source>
        <strain evidence="3 4">JCM12123</strain>
        <strain evidence="2 5">JCM3160</strain>
    </source>
</reference>
<evidence type="ECO:0000313" key="2">
    <source>
        <dbReference type="EMBL" id="RXR23625.1"/>
    </source>
</evidence>
<sequence>MPVVSTSPGRLHGAPRPPHLELVRERLVDRLDADAALRVVRGPSGGGKTSLLAEWARRRGAEGVWIATAPGTTRTELWRTLARRATQSGLLRSETTTGLDELSTRALTVRLAEAFLTVRGEVLVVVDDYQNVRDEEVHEDVLALLRACPNLSVALATTTCSMLEAPVVGLEMNRTVITADQLPLTLDETAWMLRQVGADLDPAQTHVSTGGQPLYLRVAMLAAELAGSHGTPAHVQVAAELLRAAVDKQLQGHTQHRLEQFLTRCVVPDTLTGDLAVALTLDPDAPELLSDLEARGLGTWERRPTGRVFVLFPVVRSLLLETFRLEDPEASRVVEAAAARWYLQHGYPVEAVRHAVAAGDLAIASAAVSRYWTRVFEERTLASLDVLRAVPVAELRPWPLLAGALARHYDAVPGGRDEAIELYHAALAGLRVAPRPATPSERVVLEVLESLALRATGSAERALYPARRAGRMLNELRVTERRSMARDLPLLRTEIARSLFRGGAEHEALAILEDLGDPPGESPGEATAPHGLALRALAHAVHGNMPEARRDLAAAEASHHDERSSPRSQDLYHLAHALVRIERFDARGAQAHLDAVRPYLSTLESRPQFALAQASVDLLAFEPALGAERLRRYIESERGRQRISVRDTDQLGYAAGLLDLARGRLGAVHATLRGASSSSATAPLLRAHLALLTESWQVARDVLVEHTPPVDASPRLRVAHSLLLAAALVNGSDESHACDALGKFAAVADDRQLLFALTLPPRRELLALVDLAARSKDRTAQRVLAAAGPVPERFAAMVGFPQALTDREIVVLDSLRRHATAVEISLSLTVSVNTVKSQLRSVYRKLGVRRREDALAKGIDLGLIVADHVDPASARHERW</sequence>
<dbReference type="InterPro" id="IPR036388">
    <property type="entry name" value="WH-like_DNA-bd_sf"/>
</dbReference>
<dbReference type="Gene3D" id="3.40.50.300">
    <property type="entry name" value="P-loop containing nucleotide triphosphate hydrolases"/>
    <property type="match status" value="1"/>
</dbReference>
<dbReference type="InterPro" id="IPR000792">
    <property type="entry name" value="Tscrpt_reg_LuxR_C"/>
</dbReference>
<dbReference type="Pfam" id="PF00196">
    <property type="entry name" value="GerE"/>
    <property type="match status" value="1"/>
</dbReference>
<evidence type="ECO:0000313" key="4">
    <source>
        <dbReference type="Proteomes" id="UP000289805"/>
    </source>
</evidence>
<evidence type="ECO:0000313" key="5">
    <source>
        <dbReference type="Proteomes" id="UP000290517"/>
    </source>
</evidence>
<dbReference type="CDD" id="cd06170">
    <property type="entry name" value="LuxR_C_like"/>
    <property type="match status" value="1"/>
</dbReference>
<comment type="caution">
    <text evidence="3">The sequence shown here is derived from an EMBL/GenBank/DDBJ whole genome shotgun (WGS) entry which is preliminary data.</text>
</comment>
<dbReference type="InterPro" id="IPR049945">
    <property type="entry name" value="AAA_22"/>
</dbReference>
<dbReference type="SMART" id="SM00421">
    <property type="entry name" value="HTH_LUXR"/>
    <property type="match status" value="1"/>
</dbReference>
<dbReference type="InterPro" id="IPR059106">
    <property type="entry name" value="WHD_MalT"/>
</dbReference>
<dbReference type="SUPFAM" id="SSF52540">
    <property type="entry name" value="P-loop containing nucleoside triphosphate hydrolases"/>
    <property type="match status" value="1"/>
</dbReference>
<feature type="domain" description="HTH luxR-type" evidence="1">
    <location>
        <begin position="801"/>
        <end position="862"/>
    </location>
</feature>
<dbReference type="InterPro" id="IPR027417">
    <property type="entry name" value="P-loop_NTPase"/>
</dbReference>
<dbReference type="Gene3D" id="1.10.10.10">
    <property type="entry name" value="Winged helix-like DNA-binding domain superfamily/Winged helix DNA-binding domain"/>
    <property type="match status" value="1"/>
</dbReference>
<proteinExistence type="predicted"/>
<evidence type="ECO:0000313" key="3">
    <source>
        <dbReference type="EMBL" id="RXR32895.1"/>
    </source>
</evidence>
<dbReference type="EMBL" id="SDJR01000010">
    <property type="protein sequence ID" value="RXR23625.1"/>
    <property type="molecule type" value="Genomic_DNA"/>
</dbReference>
<dbReference type="AlphaFoldDB" id="A0A4Q1KT98"/>
<evidence type="ECO:0000259" key="1">
    <source>
        <dbReference type="PROSITE" id="PS50043"/>
    </source>
</evidence>
<dbReference type="Pfam" id="PF13401">
    <property type="entry name" value="AAA_22"/>
    <property type="match status" value="1"/>
</dbReference>
<protein>
    <recommendedName>
        <fullName evidence="1">HTH luxR-type domain-containing protein</fullName>
    </recommendedName>
</protein>
<dbReference type="Pfam" id="PF25873">
    <property type="entry name" value="WHD_MalT"/>
    <property type="match status" value="1"/>
</dbReference>
<accession>A0A4Q1KT98</accession>
<dbReference type="OrthoDB" id="3178268at2"/>
<dbReference type="EMBL" id="SDJQ01000016">
    <property type="protein sequence ID" value="RXR32895.1"/>
    <property type="molecule type" value="Genomic_DNA"/>
</dbReference>
<dbReference type="SUPFAM" id="SSF46894">
    <property type="entry name" value="C-terminal effector domain of the bipartite response regulators"/>
    <property type="match status" value="1"/>
</dbReference>
<dbReference type="PROSITE" id="PS50043">
    <property type="entry name" value="HTH_LUXR_2"/>
    <property type="match status" value="1"/>
</dbReference>
<dbReference type="Proteomes" id="UP000290517">
    <property type="component" value="Unassembled WGS sequence"/>
</dbReference>
<dbReference type="STRING" id="1713.GCA_000718325_02571"/>
<keyword evidence="5" id="KW-1185">Reference proteome</keyword>
<name>A0A4Q1KT98_9CELL</name>
<dbReference type="GO" id="GO:0006355">
    <property type="term" value="P:regulation of DNA-templated transcription"/>
    <property type="evidence" value="ECO:0007669"/>
    <property type="project" value="InterPro"/>
</dbReference>
<dbReference type="GO" id="GO:0003677">
    <property type="term" value="F:DNA binding"/>
    <property type="evidence" value="ECO:0007669"/>
    <property type="project" value="InterPro"/>
</dbReference>
<dbReference type="GO" id="GO:0016887">
    <property type="term" value="F:ATP hydrolysis activity"/>
    <property type="evidence" value="ECO:0007669"/>
    <property type="project" value="InterPro"/>
</dbReference>
<dbReference type="InterPro" id="IPR016032">
    <property type="entry name" value="Sig_transdc_resp-reg_C-effctor"/>
</dbReference>
<dbReference type="Proteomes" id="UP000289805">
    <property type="component" value="Unassembled WGS sequence"/>
</dbReference>
<gene>
    <name evidence="2" type="ORF">EQW73_14985</name>
    <name evidence="3" type="ORF">EQW78_12965</name>
</gene>